<comment type="function">
    <text evidence="5">Protease that catalyzes two essential functions in the SUMO pathway: processing of full-length SUMOs to their mature forms and deconjugation of SUMO from targeted proteins.</text>
</comment>
<comment type="similarity">
    <text evidence="1">Belongs to the peptidase C48 family.</text>
</comment>
<dbReference type="InterPro" id="IPR038765">
    <property type="entry name" value="Papain-like_cys_pep_sf"/>
</dbReference>
<evidence type="ECO:0000259" key="7">
    <source>
        <dbReference type="PROSITE" id="PS50600"/>
    </source>
</evidence>
<feature type="compositionally biased region" description="Basic and acidic residues" evidence="6">
    <location>
        <begin position="816"/>
        <end position="842"/>
    </location>
</feature>
<feature type="compositionally biased region" description="Basic and acidic residues" evidence="6">
    <location>
        <begin position="861"/>
        <end position="875"/>
    </location>
</feature>
<dbReference type="Proteomes" id="UP001552299">
    <property type="component" value="Unassembled WGS sequence"/>
</dbReference>
<organism evidence="8 9">
    <name type="scientific">Dendrobium thyrsiflorum</name>
    <name type="common">Pinecone-like raceme dendrobium</name>
    <name type="synonym">Orchid</name>
    <dbReference type="NCBI Taxonomy" id="117978"/>
    <lineage>
        <taxon>Eukaryota</taxon>
        <taxon>Viridiplantae</taxon>
        <taxon>Streptophyta</taxon>
        <taxon>Embryophyta</taxon>
        <taxon>Tracheophyta</taxon>
        <taxon>Spermatophyta</taxon>
        <taxon>Magnoliopsida</taxon>
        <taxon>Liliopsida</taxon>
        <taxon>Asparagales</taxon>
        <taxon>Orchidaceae</taxon>
        <taxon>Epidendroideae</taxon>
        <taxon>Malaxideae</taxon>
        <taxon>Dendrobiinae</taxon>
        <taxon>Dendrobium</taxon>
    </lineage>
</organism>
<protein>
    <recommendedName>
        <fullName evidence="7">Ubiquitin-like protease family profile domain-containing protein</fullName>
    </recommendedName>
</protein>
<reference evidence="8 9" key="1">
    <citation type="journal article" date="2024" name="Plant Biotechnol. J.">
        <title>Dendrobium thyrsiflorum genome and its molecular insights into genes involved in important horticultural traits.</title>
        <authorList>
            <person name="Chen B."/>
            <person name="Wang J.Y."/>
            <person name="Zheng P.J."/>
            <person name="Li K.L."/>
            <person name="Liang Y.M."/>
            <person name="Chen X.F."/>
            <person name="Zhang C."/>
            <person name="Zhao X."/>
            <person name="He X."/>
            <person name="Zhang G.Q."/>
            <person name="Liu Z.J."/>
            <person name="Xu Q."/>
        </authorList>
    </citation>
    <scope>NUCLEOTIDE SEQUENCE [LARGE SCALE GENOMIC DNA]</scope>
    <source>
        <strain evidence="8">GZMU011</strain>
    </source>
</reference>
<dbReference type="InterPro" id="IPR057375">
    <property type="entry name" value="ULP2A/B_PH"/>
</dbReference>
<evidence type="ECO:0000256" key="5">
    <source>
        <dbReference type="ARBA" id="ARBA00057729"/>
    </source>
</evidence>
<feature type="compositionally biased region" description="Polar residues" evidence="6">
    <location>
        <begin position="146"/>
        <end position="156"/>
    </location>
</feature>
<gene>
    <name evidence="8" type="ORF">M5K25_025089</name>
</gene>
<dbReference type="PANTHER" id="PTHR47764">
    <property type="entry name" value="UBIQUITIN-LIKE-SPECIFIC PROTEASE 2B-RELATED"/>
    <property type="match status" value="1"/>
</dbReference>
<sequence length="952" mass="107495">MRDSTKDLSIFDFKADEPNKAEDKLSKYHFLESFTTGSFPLKQPDLSDLPLIDLHEVDSPVKFTPERNVASAEEKSELDDFKACSRSYHKHTKTCNSDFRPESFVQEALVMATSTNLVASAYDDEDSELQSSVVPLNLMSEEEENFTSASEDSSISGDFPESDGLPECPGELCHAACENMDDNKNTVVVCPDYVNYRGALFLESQLTFCSDCIKIECSDASRTDEKLILEIDIADIIWIACQWSRSVGALLFKFWIRTNAGHDVEKFIASVADVCWLDKEKKIKSLAERYKDIWNTLPDNNYALEDDMLTTHMSFSKRYFSEIMEPFEDVIYPKGDPDAVSISKRDIELLEPDTFINDTIIDFYIKYLQNKVQPNEKRRFHFFNSFFFRKLADLDKDPGSISEGRAAFQRVRKWTRKLNIFEKDYIFIPVNFNLHWSLLVICHLGEIITFRDDDLKSSPKVPCILHMDSIKGSHSGLKDLIQSYLLEEWKERHPELTDDITPRFSNLRFVSLELPQQENSFDCGLFLLHYVELFLEEAPVDFNPGRITKLSNFLSADWFPPAEASFKRFHIRGLLYELLRDSSQKLTPTCSNGDFPCSGDDVDQGVEFLSAEDSPSKVVNGSTSTPLCATLDDNFEHTAGFESTPTTCIMEELGDAKVGTTEHLLGEGNAESSENLAAVIKDLDGCQPHVGSPTSQICLASYRVNNVGSCELPSISEQVQEEIVDKLSTRSNGQLVISNERDVPQKLAPVVDDGAFVPDSPNTSGENLKEYVKNSLEIDDCKLEIKSHDDPPSICTIVDDHCDNDEKCLETYPNDTETRHEEECEKPDTSETENGKAEHFLEKNQTTGASNKVEEDSDGGVQEKRRAEEVSDDQENHLVVKEMSKESNDAIKDDPLFHDSVIIEVISLDNDVIQPKRSKISGSGQQSSKRRKVLHQGIVRRVTRSSSKEFAS</sequence>
<keyword evidence="9" id="KW-1185">Reference proteome</keyword>
<evidence type="ECO:0000313" key="8">
    <source>
        <dbReference type="EMBL" id="KAL0906585.1"/>
    </source>
</evidence>
<dbReference type="Gene3D" id="3.30.310.130">
    <property type="entry name" value="Ubiquitin-related"/>
    <property type="match status" value="1"/>
</dbReference>
<feature type="region of interest" description="Disordered" evidence="6">
    <location>
        <begin position="810"/>
        <end position="875"/>
    </location>
</feature>
<dbReference type="InterPro" id="IPR003653">
    <property type="entry name" value="Peptidase_C48_C"/>
</dbReference>
<dbReference type="EMBL" id="JANQDX010000018">
    <property type="protein sequence ID" value="KAL0906585.1"/>
    <property type="molecule type" value="Genomic_DNA"/>
</dbReference>
<evidence type="ECO:0000256" key="1">
    <source>
        <dbReference type="ARBA" id="ARBA00005234"/>
    </source>
</evidence>
<keyword evidence="2" id="KW-0645">Protease</keyword>
<dbReference type="Pfam" id="PF02902">
    <property type="entry name" value="Peptidase_C48"/>
    <property type="match status" value="1"/>
</dbReference>
<feature type="region of interest" description="Disordered" evidence="6">
    <location>
        <begin position="141"/>
        <end position="160"/>
    </location>
</feature>
<name>A0ABD0U3H7_DENTH</name>
<feature type="domain" description="Ubiquitin-like protease family profile" evidence="7">
    <location>
        <begin position="340"/>
        <end position="534"/>
    </location>
</feature>
<evidence type="ECO:0000256" key="2">
    <source>
        <dbReference type="ARBA" id="ARBA00022670"/>
    </source>
</evidence>
<dbReference type="SUPFAM" id="SSF54001">
    <property type="entry name" value="Cysteine proteinases"/>
    <property type="match status" value="1"/>
</dbReference>
<dbReference type="PROSITE" id="PS50600">
    <property type="entry name" value="ULP_PROTEASE"/>
    <property type="match status" value="1"/>
</dbReference>
<evidence type="ECO:0000256" key="6">
    <source>
        <dbReference type="SAM" id="MobiDB-lite"/>
    </source>
</evidence>
<dbReference type="GO" id="GO:0008233">
    <property type="term" value="F:peptidase activity"/>
    <property type="evidence" value="ECO:0007669"/>
    <property type="project" value="UniProtKB-KW"/>
</dbReference>
<proteinExistence type="inferred from homology"/>
<keyword evidence="3" id="KW-0833">Ubl conjugation pathway</keyword>
<comment type="caution">
    <text evidence="8">The sequence shown here is derived from an EMBL/GenBank/DDBJ whole genome shotgun (WGS) entry which is preliminary data.</text>
</comment>
<evidence type="ECO:0000256" key="4">
    <source>
        <dbReference type="ARBA" id="ARBA00022801"/>
    </source>
</evidence>
<dbReference type="Pfam" id="PF25352">
    <property type="entry name" value="PH_ULP"/>
    <property type="match status" value="1"/>
</dbReference>
<keyword evidence="4" id="KW-0378">Hydrolase</keyword>
<dbReference type="AlphaFoldDB" id="A0ABD0U3H7"/>
<dbReference type="FunFam" id="3.30.310.130:FF:000006">
    <property type="entry name" value="Probable ubiquitin-like-specific protease 2B"/>
    <property type="match status" value="1"/>
</dbReference>
<evidence type="ECO:0000256" key="3">
    <source>
        <dbReference type="ARBA" id="ARBA00022786"/>
    </source>
</evidence>
<dbReference type="Gene3D" id="1.10.418.20">
    <property type="match status" value="1"/>
</dbReference>
<dbReference type="GO" id="GO:0006508">
    <property type="term" value="P:proteolysis"/>
    <property type="evidence" value="ECO:0007669"/>
    <property type="project" value="UniProtKB-KW"/>
</dbReference>
<feature type="region of interest" description="Disordered" evidence="6">
    <location>
        <begin position="915"/>
        <end position="938"/>
    </location>
</feature>
<evidence type="ECO:0000313" key="9">
    <source>
        <dbReference type="Proteomes" id="UP001552299"/>
    </source>
</evidence>
<dbReference type="PANTHER" id="PTHR47764:SF2">
    <property type="entry name" value="UBIQUITIN-LIKE PROTEASE FAMILY PROFILE DOMAIN-CONTAINING PROTEIN"/>
    <property type="match status" value="1"/>
</dbReference>
<accession>A0ABD0U3H7</accession>